<comment type="caution">
    <text evidence="4">Lacks conserved residue(s) required for the propagation of feature annotation.</text>
</comment>
<accession>A0A8S3ZWT9</accession>
<dbReference type="Gene3D" id="4.10.40.20">
    <property type="match status" value="1"/>
</dbReference>
<dbReference type="InterPro" id="IPR036857">
    <property type="entry name" value="Thyroglobulin_1_sf"/>
</dbReference>
<dbReference type="AlphaFoldDB" id="A0A8S3ZWT9"/>
<comment type="subcellular location">
    <subcellularLocation>
        <location evidence="1">Secreted</location>
    </subcellularLocation>
</comment>
<reference evidence="7" key="1">
    <citation type="submission" date="2021-04" db="EMBL/GenBank/DDBJ databases">
        <authorList>
            <consortium name="Molecular Ecology Group"/>
        </authorList>
    </citation>
    <scope>NUCLEOTIDE SEQUENCE</scope>
</reference>
<dbReference type="PROSITE" id="PS00484">
    <property type="entry name" value="THYROGLOBULIN_1_1"/>
    <property type="match status" value="1"/>
</dbReference>
<dbReference type="SUPFAM" id="SSF57610">
    <property type="entry name" value="Thyroglobulin type-1 domain"/>
    <property type="match status" value="1"/>
</dbReference>
<protein>
    <recommendedName>
        <fullName evidence="6">Thyroglobulin type-1 domain-containing protein</fullName>
    </recommendedName>
</protein>
<evidence type="ECO:0000256" key="1">
    <source>
        <dbReference type="ARBA" id="ARBA00004613"/>
    </source>
</evidence>
<proteinExistence type="predicted"/>
<evidence type="ECO:0000313" key="7">
    <source>
        <dbReference type="EMBL" id="CAG5133324.1"/>
    </source>
</evidence>
<dbReference type="SUPFAM" id="SSF57184">
    <property type="entry name" value="Growth factor receptor domain"/>
    <property type="match status" value="1"/>
</dbReference>
<dbReference type="InterPro" id="IPR000716">
    <property type="entry name" value="Thyroglobulin_1"/>
</dbReference>
<dbReference type="EMBL" id="CAJHNH020006112">
    <property type="protein sequence ID" value="CAG5133324.1"/>
    <property type="molecule type" value="Genomic_DNA"/>
</dbReference>
<dbReference type="InterPro" id="IPR009030">
    <property type="entry name" value="Growth_fac_rcpt_cys_sf"/>
</dbReference>
<feature type="signal peptide" evidence="5">
    <location>
        <begin position="1"/>
        <end position="16"/>
    </location>
</feature>
<sequence length="174" mass="18754">MLSLLTIASFLSLTSAIICPENYCDLVTVLKIECKGSVLRHGGFCDCNQICARIEGETCGILVFMGVNETGICDTGLVCSLVVVDGVEEHRCTKVVEAQTTRQPVEETCGTPCRRKSVHCAISMIVFEGQWFANCDAEGNFLPEQCDNTDHCFCVNTTTGAVLEGTKVIGNANC</sequence>
<feature type="disulfide bond" evidence="4">
    <location>
        <begin position="154"/>
        <end position="174"/>
    </location>
</feature>
<dbReference type="PROSITE" id="PS51162">
    <property type="entry name" value="THYROGLOBULIN_1_2"/>
    <property type="match status" value="1"/>
</dbReference>
<evidence type="ECO:0000256" key="4">
    <source>
        <dbReference type="PROSITE-ProRule" id="PRU00500"/>
    </source>
</evidence>
<dbReference type="Pfam" id="PF00086">
    <property type="entry name" value="Thyroglobulin_1"/>
    <property type="match status" value="1"/>
</dbReference>
<keyword evidence="5" id="KW-0732">Signal</keyword>
<dbReference type="GO" id="GO:0005576">
    <property type="term" value="C:extracellular region"/>
    <property type="evidence" value="ECO:0007669"/>
    <property type="project" value="UniProtKB-SubCell"/>
</dbReference>
<evidence type="ECO:0000313" key="8">
    <source>
        <dbReference type="Proteomes" id="UP000678393"/>
    </source>
</evidence>
<name>A0A8S3ZWT9_9EUPU</name>
<dbReference type="Gene3D" id="4.10.800.10">
    <property type="entry name" value="Thyroglobulin type-1"/>
    <property type="match status" value="1"/>
</dbReference>
<evidence type="ECO:0000256" key="2">
    <source>
        <dbReference type="ARBA" id="ARBA00022525"/>
    </source>
</evidence>
<keyword evidence="2" id="KW-0964">Secreted</keyword>
<feature type="chain" id="PRO_5035796672" description="Thyroglobulin type-1 domain-containing protein" evidence="5">
    <location>
        <begin position="17"/>
        <end position="174"/>
    </location>
</feature>
<keyword evidence="8" id="KW-1185">Reference proteome</keyword>
<comment type="caution">
    <text evidence="7">The sequence shown here is derived from an EMBL/GenBank/DDBJ whole genome shotgun (WGS) entry which is preliminary data.</text>
</comment>
<keyword evidence="3 4" id="KW-1015">Disulfide bond</keyword>
<evidence type="ECO:0000256" key="5">
    <source>
        <dbReference type="SAM" id="SignalP"/>
    </source>
</evidence>
<feature type="domain" description="Thyroglobulin type-1" evidence="6">
    <location>
        <begin position="110"/>
        <end position="174"/>
    </location>
</feature>
<evidence type="ECO:0000259" key="6">
    <source>
        <dbReference type="PROSITE" id="PS51162"/>
    </source>
</evidence>
<dbReference type="Proteomes" id="UP000678393">
    <property type="component" value="Unassembled WGS sequence"/>
</dbReference>
<dbReference type="SMART" id="SM00211">
    <property type="entry name" value="TY"/>
    <property type="match status" value="1"/>
</dbReference>
<evidence type="ECO:0000256" key="3">
    <source>
        <dbReference type="ARBA" id="ARBA00023157"/>
    </source>
</evidence>
<organism evidence="7 8">
    <name type="scientific">Candidula unifasciata</name>
    <dbReference type="NCBI Taxonomy" id="100452"/>
    <lineage>
        <taxon>Eukaryota</taxon>
        <taxon>Metazoa</taxon>
        <taxon>Spiralia</taxon>
        <taxon>Lophotrochozoa</taxon>
        <taxon>Mollusca</taxon>
        <taxon>Gastropoda</taxon>
        <taxon>Heterobranchia</taxon>
        <taxon>Euthyneura</taxon>
        <taxon>Panpulmonata</taxon>
        <taxon>Eupulmonata</taxon>
        <taxon>Stylommatophora</taxon>
        <taxon>Helicina</taxon>
        <taxon>Helicoidea</taxon>
        <taxon>Geomitridae</taxon>
        <taxon>Candidula</taxon>
    </lineage>
</organism>
<dbReference type="OrthoDB" id="7357196at2759"/>
<gene>
    <name evidence="7" type="ORF">CUNI_LOCUS18882</name>
</gene>